<organism evidence="1 2">
    <name type="scientific">Chaetomium strumarium</name>
    <dbReference type="NCBI Taxonomy" id="1170767"/>
    <lineage>
        <taxon>Eukaryota</taxon>
        <taxon>Fungi</taxon>
        <taxon>Dikarya</taxon>
        <taxon>Ascomycota</taxon>
        <taxon>Pezizomycotina</taxon>
        <taxon>Sordariomycetes</taxon>
        <taxon>Sordariomycetidae</taxon>
        <taxon>Sordariales</taxon>
        <taxon>Chaetomiaceae</taxon>
        <taxon>Chaetomium</taxon>
    </lineage>
</organism>
<keyword evidence="2" id="KW-1185">Reference proteome</keyword>
<evidence type="ECO:0000313" key="1">
    <source>
        <dbReference type="EMBL" id="KAK3302095.1"/>
    </source>
</evidence>
<evidence type="ECO:0000313" key="2">
    <source>
        <dbReference type="Proteomes" id="UP001273166"/>
    </source>
</evidence>
<gene>
    <name evidence="1" type="ORF">B0T15DRAFT_291644</name>
</gene>
<dbReference type="RefSeq" id="XP_062717875.1">
    <property type="nucleotide sequence ID" value="XM_062863720.1"/>
</dbReference>
<name>A0AAJ0GLE2_9PEZI</name>
<dbReference type="GeneID" id="87882549"/>
<sequence length="175" mass="19879">MRWIYPGVIRGRHVLARRFRLFCSAGRLPTPDLLARTPCATSRRLQPLIIPARSTTSSEVPVRGWTRRFAPRRFWASGLGASILGAKSGVSLSKDKKVNVSGSQIGVFTDYMQNTSQCDTIRARMRVHFKSSSCGTASTRLYSIFPYLLTIDAWDTRHFREQHERKAEQTFKQAT</sequence>
<dbReference type="Proteomes" id="UP001273166">
    <property type="component" value="Unassembled WGS sequence"/>
</dbReference>
<protein>
    <submittedName>
        <fullName evidence="1">Uncharacterized protein</fullName>
    </submittedName>
</protein>
<comment type="caution">
    <text evidence="1">The sequence shown here is derived from an EMBL/GenBank/DDBJ whole genome shotgun (WGS) entry which is preliminary data.</text>
</comment>
<dbReference type="EMBL" id="JAUDZG010000007">
    <property type="protein sequence ID" value="KAK3302095.1"/>
    <property type="molecule type" value="Genomic_DNA"/>
</dbReference>
<proteinExistence type="predicted"/>
<dbReference type="AlphaFoldDB" id="A0AAJ0GLE2"/>
<reference evidence="1" key="2">
    <citation type="submission" date="2023-06" db="EMBL/GenBank/DDBJ databases">
        <authorList>
            <consortium name="Lawrence Berkeley National Laboratory"/>
            <person name="Mondo S.J."/>
            <person name="Hensen N."/>
            <person name="Bonometti L."/>
            <person name="Westerberg I."/>
            <person name="Brannstrom I.O."/>
            <person name="Guillou S."/>
            <person name="Cros-Aarteil S."/>
            <person name="Calhoun S."/>
            <person name="Haridas S."/>
            <person name="Kuo A."/>
            <person name="Pangilinan J."/>
            <person name="Riley R."/>
            <person name="Labutti K."/>
            <person name="Andreopoulos B."/>
            <person name="Lipzen A."/>
            <person name="Chen C."/>
            <person name="Yanf M."/>
            <person name="Daum C."/>
            <person name="Ng V."/>
            <person name="Clum A."/>
            <person name="Steindorff A."/>
            <person name="Ohm R."/>
            <person name="Martin F."/>
            <person name="Silar P."/>
            <person name="Natvig D."/>
            <person name="Lalanne C."/>
            <person name="Gautier V."/>
            <person name="Ament-Velasquez S.L."/>
            <person name="Kruys A."/>
            <person name="Hutchinson M.I."/>
            <person name="Powell A.J."/>
            <person name="Barry K."/>
            <person name="Miller A.N."/>
            <person name="Grigoriev I.V."/>
            <person name="Debuchy R."/>
            <person name="Gladieux P."/>
            <person name="Thoren M.H."/>
            <person name="Johannesson H."/>
        </authorList>
    </citation>
    <scope>NUCLEOTIDE SEQUENCE</scope>
    <source>
        <strain evidence="1">CBS 333.67</strain>
    </source>
</reference>
<accession>A0AAJ0GLE2</accession>
<reference evidence="1" key="1">
    <citation type="journal article" date="2023" name="Mol. Phylogenet. Evol.">
        <title>Genome-scale phylogeny and comparative genomics of the fungal order Sordariales.</title>
        <authorList>
            <person name="Hensen N."/>
            <person name="Bonometti L."/>
            <person name="Westerberg I."/>
            <person name="Brannstrom I.O."/>
            <person name="Guillou S."/>
            <person name="Cros-Aarteil S."/>
            <person name="Calhoun S."/>
            <person name="Haridas S."/>
            <person name="Kuo A."/>
            <person name="Mondo S."/>
            <person name="Pangilinan J."/>
            <person name="Riley R."/>
            <person name="LaButti K."/>
            <person name="Andreopoulos B."/>
            <person name="Lipzen A."/>
            <person name="Chen C."/>
            <person name="Yan M."/>
            <person name="Daum C."/>
            <person name="Ng V."/>
            <person name="Clum A."/>
            <person name="Steindorff A."/>
            <person name="Ohm R.A."/>
            <person name="Martin F."/>
            <person name="Silar P."/>
            <person name="Natvig D.O."/>
            <person name="Lalanne C."/>
            <person name="Gautier V."/>
            <person name="Ament-Velasquez S.L."/>
            <person name="Kruys A."/>
            <person name="Hutchinson M.I."/>
            <person name="Powell A.J."/>
            <person name="Barry K."/>
            <person name="Miller A.N."/>
            <person name="Grigoriev I.V."/>
            <person name="Debuchy R."/>
            <person name="Gladieux P."/>
            <person name="Hiltunen Thoren M."/>
            <person name="Johannesson H."/>
        </authorList>
    </citation>
    <scope>NUCLEOTIDE SEQUENCE</scope>
    <source>
        <strain evidence="1">CBS 333.67</strain>
    </source>
</reference>